<gene>
    <name evidence="1" type="ORF">FZC84_19385</name>
</gene>
<evidence type="ECO:0000313" key="2">
    <source>
        <dbReference type="Proteomes" id="UP000325182"/>
    </source>
</evidence>
<dbReference type="Proteomes" id="UP000325182">
    <property type="component" value="Unassembled WGS sequence"/>
</dbReference>
<sequence length="66" mass="7714">MSIHKSWMKVNTALMVSTVPAVVQRIVWNRYHLMKNQFVIGESIEYYFKMEEIDGESLYCSSIIPA</sequence>
<dbReference type="RefSeq" id="WP_162785079.1">
    <property type="nucleotide sequence ID" value="NZ_VTEG01000021.1"/>
</dbReference>
<organism evidence="1 2">
    <name type="scientific">Rossellomorea vietnamensis</name>
    <dbReference type="NCBI Taxonomy" id="218284"/>
    <lineage>
        <taxon>Bacteria</taxon>
        <taxon>Bacillati</taxon>
        <taxon>Bacillota</taxon>
        <taxon>Bacilli</taxon>
        <taxon>Bacillales</taxon>
        <taxon>Bacillaceae</taxon>
        <taxon>Rossellomorea</taxon>
    </lineage>
</organism>
<dbReference type="AlphaFoldDB" id="A0A5D4M721"/>
<proteinExistence type="predicted"/>
<protein>
    <submittedName>
        <fullName evidence="1">Uncharacterized protein</fullName>
    </submittedName>
</protein>
<name>A0A5D4M721_9BACI</name>
<accession>A0A5D4M721</accession>
<evidence type="ECO:0000313" key="1">
    <source>
        <dbReference type="EMBL" id="TYR97396.1"/>
    </source>
</evidence>
<comment type="caution">
    <text evidence="1">The sequence shown here is derived from an EMBL/GenBank/DDBJ whole genome shotgun (WGS) entry which is preliminary data.</text>
</comment>
<dbReference type="EMBL" id="VTEG01000021">
    <property type="protein sequence ID" value="TYR97396.1"/>
    <property type="molecule type" value="Genomic_DNA"/>
</dbReference>
<reference evidence="1 2" key="1">
    <citation type="submission" date="2019-08" db="EMBL/GenBank/DDBJ databases">
        <title>Bacillus genomes from the desert of Cuatro Cienegas, Coahuila.</title>
        <authorList>
            <person name="Olmedo-Alvarez G."/>
        </authorList>
    </citation>
    <scope>NUCLEOTIDE SEQUENCE [LARGE SCALE GENOMIC DNA]</scope>
    <source>
        <strain evidence="1 2">CH128b_4D</strain>
    </source>
</reference>